<evidence type="ECO:0000313" key="2">
    <source>
        <dbReference type="Proteomes" id="UP000223913"/>
    </source>
</evidence>
<name>A0A2D0MX99_FLAN2</name>
<dbReference type="PANTHER" id="PTHR45632">
    <property type="entry name" value="LD33804P"/>
    <property type="match status" value="1"/>
</dbReference>
<keyword evidence="2" id="KW-1185">Reference proteome</keyword>
<dbReference type="InterPro" id="IPR015915">
    <property type="entry name" value="Kelch-typ_b-propeller"/>
</dbReference>
<sequence length="540" mass="60409">MNLGLTRNLNLFWLLMGGFSALLCLSGCEKWQLEQSDFSQVEIISLEALSIDSIRITGQVIDLNIHPLAEHGFIWTTQEEAPLIIFNEGKVDLGLKTPSESSSFSKTLQVRPNTRYNIRAYITTDNINYVYSESQTITTGHGTVSTLELDYQRGDSLDVYGQLSGTRKGLVAIKHGFCWSTVRPEPTLTDHFVDLGQRRNDEVFSGIINGLENNTIHYIRAFALFSIEGKVDTLYGEVIAFEGDLNTWTRRAVFGGGPTSVGVAFSIGEKAYVGTGHQYETSLHYAGFWEYDPSLDTWTQKADFAGGERVAAVGLSVGEKGYIGLGFKYQMVFNDFWEYDPKTNIWTRKADFPGTKRFKASGFSIDTKAYLGLGQSFPDDIMLPDIWEYETTTDQWNRKANFGGTPRIDAVAFAINNKGLVGTGFGDGYQPDFWEYDPVKNSWTFKTVFPGSPRTLATGFSLKGKGYVGTGESAKGELKDFWEYDPEADKWTRRTNYGGVPVREAISFTVGDKGYIGTGNFRIDGVFFPIDVDELWEFEQ</sequence>
<evidence type="ECO:0008006" key="3">
    <source>
        <dbReference type="Google" id="ProtNLM"/>
    </source>
</evidence>
<dbReference type="AlphaFoldDB" id="A0A2D0MX99"/>
<dbReference type="SUPFAM" id="SSF117281">
    <property type="entry name" value="Kelch motif"/>
    <property type="match status" value="1"/>
</dbReference>
<dbReference type="EMBL" id="PDUD01000070">
    <property type="protein sequence ID" value="PHN00891.1"/>
    <property type="molecule type" value="Genomic_DNA"/>
</dbReference>
<dbReference type="Proteomes" id="UP000223913">
    <property type="component" value="Unassembled WGS sequence"/>
</dbReference>
<proteinExistence type="predicted"/>
<dbReference type="Gene3D" id="2.120.10.80">
    <property type="entry name" value="Kelch-type beta propeller"/>
    <property type="match status" value="1"/>
</dbReference>
<accession>A0A2D0MX99</accession>
<dbReference type="RefSeq" id="WP_099155688.1">
    <property type="nucleotide sequence ID" value="NZ_PDUD01000070.1"/>
</dbReference>
<protein>
    <recommendedName>
        <fullName evidence="3">Galactose oxidase</fullName>
    </recommendedName>
</protein>
<reference evidence="1 2" key="1">
    <citation type="submission" date="2017-10" db="EMBL/GenBank/DDBJ databases">
        <title>The draft genome sequence of Lewinella nigricans NBRC 102662.</title>
        <authorList>
            <person name="Wang K."/>
        </authorList>
    </citation>
    <scope>NUCLEOTIDE SEQUENCE [LARGE SCALE GENOMIC DNA]</scope>
    <source>
        <strain evidence="1 2">NBRC 102662</strain>
    </source>
</reference>
<evidence type="ECO:0000313" key="1">
    <source>
        <dbReference type="EMBL" id="PHN00891.1"/>
    </source>
</evidence>
<comment type="caution">
    <text evidence="1">The sequence shown here is derived from an EMBL/GenBank/DDBJ whole genome shotgun (WGS) entry which is preliminary data.</text>
</comment>
<dbReference type="OrthoDB" id="103335at2"/>
<organism evidence="1 2">
    <name type="scientific">Flavilitoribacter nigricans (strain ATCC 23147 / DSM 23189 / NBRC 102662 / NCIMB 1420 / SS-2)</name>
    <name type="common">Lewinella nigricans</name>
    <dbReference type="NCBI Taxonomy" id="1122177"/>
    <lineage>
        <taxon>Bacteria</taxon>
        <taxon>Pseudomonadati</taxon>
        <taxon>Bacteroidota</taxon>
        <taxon>Saprospiria</taxon>
        <taxon>Saprospirales</taxon>
        <taxon>Lewinellaceae</taxon>
        <taxon>Flavilitoribacter</taxon>
    </lineage>
</organism>
<gene>
    <name evidence="1" type="ORF">CRP01_39825</name>
</gene>